<dbReference type="PANTHER" id="PTHR11738">
    <property type="entry name" value="MHC CLASS I NK CELL RECEPTOR"/>
    <property type="match status" value="1"/>
</dbReference>
<dbReference type="GO" id="GO:0019221">
    <property type="term" value="P:cytokine-mediated signaling pathway"/>
    <property type="evidence" value="ECO:0007669"/>
    <property type="project" value="TreeGrafter"/>
</dbReference>
<accession>A0A8C4MT28</accession>
<keyword evidence="10" id="KW-0393">Immunoglobulin domain</keyword>
<evidence type="ECO:0000256" key="6">
    <source>
        <dbReference type="ARBA" id="ARBA00022989"/>
    </source>
</evidence>
<keyword evidence="2" id="KW-1003">Cell membrane</keyword>
<dbReference type="Gene3D" id="2.60.40.10">
    <property type="entry name" value="Immunoglobulins"/>
    <property type="match status" value="2"/>
</dbReference>
<dbReference type="AlphaFoldDB" id="A0A8C4MT28"/>
<keyword evidence="3" id="KW-0812">Transmembrane</keyword>
<evidence type="ECO:0000256" key="2">
    <source>
        <dbReference type="ARBA" id="ARBA00022475"/>
    </source>
</evidence>
<keyword evidence="9" id="KW-0325">Glycoprotein</keyword>
<dbReference type="InterPro" id="IPR036179">
    <property type="entry name" value="Ig-like_dom_sf"/>
</dbReference>
<name>A0A8C4MT28_EQUAS</name>
<dbReference type="PANTHER" id="PTHR11738:SF179">
    <property type="entry name" value="LEUKOCYTE IMMUNOGLOBULIN-LIKE RECEPTOR SUBFAMILY A MEMBER 5"/>
    <property type="match status" value="1"/>
</dbReference>
<evidence type="ECO:0008006" key="12">
    <source>
        <dbReference type="Google" id="ProtNLM"/>
    </source>
</evidence>
<proteinExistence type="predicted"/>
<dbReference type="InterPro" id="IPR013783">
    <property type="entry name" value="Ig-like_fold"/>
</dbReference>
<keyword evidence="5" id="KW-0677">Repeat</keyword>
<sequence length="212" mass="22859">LSGFLRRICPCNLQVVFPPGESGKPSLLTQQGCLCLSDVSYNRFALPKEGRYDLPQHLALKPQTGVSQTNFPLGPVRPSHSGQYRCYGGHNFSSELSAPSNLLYLLVAGIYRKPSLSALPSPVVTSGGFVTLQCISWKENTGPRGLWTHSDATTGSSRPCFLWALSPQVTGGHSDAVAVTGISTSSAQNPVIPWSSWFLVSTSYPCPIHILR</sequence>
<reference evidence="11" key="1">
    <citation type="submission" date="2023-03" db="UniProtKB">
        <authorList>
            <consortium name="Ensembl"/>
        </authorList>
    </citation>
    <scope>IDENTIFICATION</scope>
</reference>
<dbReference type="Ensembl" id="ENSEAST00005034257.1">
    <property type="protein sequence ID" value="ENSEASP00005031517.1"/>
    <property type="gene ID" value="ENSEASG00005021452.1"/>
</dbReference>
<dbReference type="InterPro" id="IPR050412">
    <property type="entry name" value="Ig-like_Receptors_ImmuneReg"/>
</dbReference>
<evidence type="ECO:0000256" key="9">
    <source>
        <dbReference type="ARBA" id="ARBA00023180"/>
    </source>
</evidence>
<dbReference type="GO" id="GO:0005886">
    <property type="term" value="C:plasma membrane"/>
    <property type="evidence" value="ECO:0007669"/>
    <property type="project" value="UniProtKB-SubCell"/>
</dbReference>
<evidence type="ECO:0000256" key="7">
    <source>
        <dbReference type="ARBA" id="ARBA00023136"/>
    </source>
</evidence>
<protein>
    <recommendedName>
        <fullName evidence="12">Immunoglobulin domain-containing protein</fullName>
    </recommendedName>
</protein>
<evidence type="ECO:0000256" key="10">
    <source>
        <dbReference type="ARBA" id="ARBA00023319"/>
    </source>
</evidence>
<evidence type="ECO:0000256" key="8">
    <source>
        <dbReference type="ARBA" id="ARBA00023157"/>
    </source>
</evidence>
<keyword evidence="7" id="KW-0472">Membrane</keyword>
<dbReference type="GO" id="GO:0032396">
    <property type="term" value="F:inhibitory MHC class I receptor activity"/>
    <property type="evidence" value="ECO:0007669"/>
    <property type="project" value="TreeGrafter"/>
</dbReference>
<dbReference type="GO" id="GO:0002764">
    <property type="term" value="P:immune response-regulating signaling pathway"/>
    <property type="evidence" value="ECO:0007669"/>
    <property type="project" value="TreeGrafter"/>
</dbReference>
<evidence type="ECO:0000313" key="11">
    <source>
        <dbReference type="Ensembl" id="ENSEASP00005031517.1"/>
    </source>
</evidence>
<dbReference type="SUPFAM" id="SSF48726">
    <property type="entry name" value="Immunoglobulin"/>
    <property type="match status" value="2"/>
</dbReference>
<evidence type="ECO:0000256" key="4">
    <source>
        <dbReference type="ARBA" id="ARBA00022729"/>
    </source>
</evidence>
<organism evidence="11">
    <name type="scientific">Equus asinus asinus</name>
    <dbReference type="NCBI Taxonomy" id="83772"/>
    <lineage>
        <taxon>Eukaryota</taxon>
        <taxon>Metazoa</taxon>
        <taxon>Chordata</taxon>
        <taxon>Craniata</taxon>
        <taxon>Vertebrata</taxon>
        <taxon>Euteleostomi</taxon>
        <taxon>Mammalia</taxon>
        <taxon>Eutheria</taxon>
        <taxon>Laurasiatheria</taxon>
        <taxon>Perissodactyla</taxon>
        <taxon>Equidae</taxon>
        <taxon>Equus</taxon>
    </lineage>
</organism>
<keyword evidence="8" id="KW-1015">Disulfide bond</keyword>
<keyword evidence="4" id="KW-0732">Signal</keyword>
<evidence type="ECO:0000256" key="1">
    <source>
        <dbReference type="ARBA" id="ARBA00004162"/>
    </source>
</evidence>
<comment type="subcellular location">
    <subcellularLocation>
        <location evidence="1">Cell membrane</location>
        <topology evidence="1">Single-pass membrane protein</topology>
    </subcellularLocation>
</comment>
<dbReference type="FunFam" id="2.60.40.10:FF:000049">
    <property type="entry name" value="Leukocyte immunoglobulin-like receptor subfamily B member 1"/>
    <property type="match status" value="1"/>
</dbReference>
<evidence type="ECO:0000256" key="3">
    <source>
        <dbReference type="ARBA" id="ARBA00022692"/>
    </source>
</evidence>
<keyword evidence="6" id="KW-1133">Transmembrane helix</keyword>
<evidence type="ECO:0000256" key="5">
    <source>
        <dbReference type="ARBA" id="ARBA00022737"/>
    </source>
</evidence>